<protein>
    <recommendedName>
        <fullName evidence="4">BshB3 potential contributor to bacillithiol synthesis</fullName>
    </recommendedName>
</protein>
<evidence type="ECO:0000313" key="3">
    <source>
        <dbReference type="Proteomes" id="UP000183988"/>
    </source>
</evidence>
<dbReference type="AlphaFoldDB" id="A0A1M5P096"/>
<name>A0A1M5P096_9BACI</name>
<dbReference type="Proteomes" id="UP000183988">
    <property type="component" value="Unassembled WGS sequence"/>
</dbReference>
<sequence>MKFLISAVLVIGVIGLIMTLLAAKDSNADYSKKKSVSSLSLIYIIFFPILIIGGIITWIFLV</sequence>
<keyword evidence="1" id="KW-1133">Transmembrane helix</keyword>
<dbReference type="STRING" id="930117.SAMN05216225_10966"/>
<feature type="transmembrane region" description="Helical" evidence="1">
    <location>
        <begin position="38"/>
        <end position="61"/>
    </location>
</feature>
<evidence type="ECO:0008006" key="4">
    <source>
        <dbReference type="Google" id="ProtNLM"/>
    </source>
</evidence>
<keyword evidence="3" id="KW-1185">Reference proteome</keyword>
<keyword evidence="1" id="KW-0812">Transmembrane</keyword>
<reference evidence="2 3" key="1">
    <citation type="submission" date="2016-11" db="EMBL/GenBank/DDBJ databases">
        <authorList>
            <person name="Jaros S."/>
            <person name="Januszkiewicz K."/>
            <person name="Wedrychowicz H."/>
        </authorList>
    </citation>
    <scope>NUCLEOTIDE SEQUENCE [LARGE SCALE GENOMIC DNA]</scope>
    <source>
        <strain evidence="2 3">IBRC-M 10683</strain>
    </source>
</reference>
<evidence type="ECO:0000256" key="1">
    <source>
        <dbReference type="SAM" id="Phobius"/>
    </source>
</evidence>
<dbReference type="RefSeq" id="WP_072892161.1">
    <property type="nucleotide sequence ID" value="NZ_FQVW01000096.1"/>
</dbReference>
<evidence type="ECO:0000313" key="2">
    <source>
        <dbReference type="EMBL" id="SHG95220.1"/>
    </source>
</evidence>
<accession>A0A1M5P096</accession>
<organism evidence="2 3">
    <name type="scientific">Ornithinibacillus halophilus</name>
    <dbReference type="NCBI Taxonomy" id="930117"/>
    <lineage>
        <taxon>Bacteria</taxon>
        <taxon>Bacillati</taxon>
        <taxon>Bacillota</taxon>
        <taxon>Bacilli</taxon>
        <taxon>Bacillales</taxon>
        <taxon>Bacillaceae</taxon>
        <taxon>Ornithinibacillus</taxon>
    </lineage>
</organism>
<proteinExistence type="predicted"/>
<keyword evidence="1" id="KW-0472">Membrane</keyword>
<dbReference type="EMBL" id="FQVW01000096">
    <property type="protein sequence ID" value="SHG95220.1"/>
    <property type="molecule type" value="Genomic_DNA"/>
</dbReference>
<gene>
    <name evidence="2" type="ORF">SAMN05216225_10966</name>
</gene>